<dbReference type="InterPro" id="IPR006119">
    <property type="entry name" value="Resolv_N"/>
</dbReference>
<evidence type="ECO:0000256" key="4">
    <source>
        <dbReference type="ARBA" id="ARBA00023125"/>
    </source>
</evidence>
<evidence type="ECO:0000313" key="9">
    <source>
        <dbReference type="Proteomes" id="UP000198926"/>
    </source>
</evidence>
<dbReference type="STRING" id="1123755.SAMN05444714_1743"/>
<dbReference type="Pfam" id="PF00239">
    <property type="entry name" value="Resolvase"/>
    <property type="match status" value="1"/>
</dbReference>
<gene>
    <name evidence="8" type="ORF">SAMN05444714_1743</name>
</gene>
<dbReference type="OrthoDB" id="2290206at2"/>
<dbReference type="CDD" id="cd00569">
    <property type="entry name" value="HTH_Hin_like"/>
    <property type="match status" value="1"/>
</dbReference>
<dbReference type="InterPro" id="IPR009057">
    <property type="entry name" value="Homeodomain-like_sf"/>
</dbReference>
<dbReference type="PANTHER" id="PTHR30461:SF2">
    <property type="entry name" value="SERINE RECOMBINASE PINE-RELATED"/>
    <property type="match status" value="1"/>
</dbReference>
<comment type="similarity">
    <text evidence="1">Belongs to the site-specific recombinase resolvase family.</text>
</comment>
<accession>A0A1I6MG84</accession>
<dbReference type="RefSeq" id="WP_090206494.1">
    <property type="nucleotide sequence ID" value="NZ_FOZM01000001.1"/>
</dbReference>
<dbReference type="SUPFAM" id="SSF53041">
    <property type="entry name" value="Resolvase-like"/>
    <property type="match status" value="1"/>
</dbReference>
<dbReference type="AlphaFoldDB" id="A0A1I6MG84"/>
<evidence type="ECO:0000256" key="5">
    <source>
        <dbReference type="ARBA" id="ARBA00023172"/>
    </source>
</evidence>
<name>A0A1I6MG84_9RHOB</name>
<dbReference type="Gene3D" id="1.10.10.60">
    <property type="entry name" value="Homeodomain-like"/>
    <property type="match status" value="1"/>
</dbReference>
<dbReference type="InterPro" id="IPR036162">
    <property type="entry name" value="Resolvase-like_N_sf"/>
</dbReference>
<dbReference type="FunFam" id="3.40.50.1390:FF:000001">
    <property type="entry name" value="DNA recombinase"/>
    <property type="match status" value="1"/>
</dbReference>
<evidence type="ECO:0000313" key="8">
    <source>
        <dbReference type="EMBL" id="SFS14720.1"/>
    </source>
</evidence>
<dbReference type="PANTHER" id="PTHR30461">
    <property type="entry name" value="DNA-INVERTASE FROM LAMBDOID PROPHAGE"/>
    <property type="match status" value="1"/>
</dbReference>
<dbReference type="EMBL" id="FOZM01000001">
    <property type="protein sequence ID" value="SFS14720.1"/>
    <property type="molecule type" value="Genomic_DNA"/>
</dbReference>
<sequence>MRIGYARISTGHQIHDGQIASLEAAGCDKIFSEIASGAKRDRPVLAKALNYLRPNSGDMLVVYKLDRVARSLPHLIEIMDHLKQNGVAFHSVTEAIDTSTSSGRLLFHICASIAEFERGLIRERTQAGLKAAKAKGRIGGRPRSMTEDKVNAVRELLAAGTTAKDAAAAVGVSVPTLYRWLPSSAR</sequence>
<dbReference type="Proteomes" id="UP000198926">
    <property type="component" value="Unassembled WGS sequence"/>
</dbReference>
<dbReference type="CDD" id="cd03768">
    <property type="entry name" value="SR_ResInv"/>
    <property type="match status" value="1"/>
</dbReference>
<feature type="active site" description="O-(5'-phospho-DNA)-serine intermediate" evidence="6">
    <location>
        <position position="9"/>
    </location>
</feature>
<keyword evidence="4" id="KW-0238">DNA-binding</keyword>
<keyword evidence="5" id="KW-0233">DNA recombination</keyword>
<evidence type="ECO:0000256" key="2">
    <source>
        <dbReference type="ARBA" id="ARBA00022908"/>
    </source>
</evidence>
<feature type="domain" description="Resolvase/invertase-type recombinase catalytic" evidence="7">
    <location>
        <begin position="1"/>
        <end position="136"/>
    </location>
</feature>
<dbReference type="PROSITE" id="PS51736">
    <property type="entry name" value="RECOMBINASES_3"/>
    <property type="match status" value="1"/>
</dbReference>
<protein>
    <submittedName>
        <fullName evidence="8">Site-specific DNA recombinase</fullName>
    </submittedName>
</protein>
<organism evidence="8 9">
    <name type="scientific">Yoonia litorea</name>
    <dbReference type="NCBI Taxonomy" id="1123755"/>
    <lineage>
        <taxon>Bacteria</taxon>
        <taxon>Pseudomonadati</taxon>
        <taxon>Pseudomonadota</taxon>
        <taxon>Alphaproteobacteria</taxon>
        <taxon>Rhodobacterales</taxon>
        <taxon>Paracoccaceae</taxon>
        <taxon>Yoonia</taxon>
    </lineage>
</organism>
<keyword evidence="3" id="KW-0230">DNA invertase</keyword>
<dbReference type="Pfam" id="PF02796">
    <property type="entry name" value="HTH_7"/>
    <property type="match status" value="1"/>
</dbReference>
<dbReference type="SUPFAM" id="SSF46689">
    <property type="entry name" value="Homeodomain-like"/>
    <property type="match status" value="1"/>
</dbReference>
<keyword evidence="2" id="KW-0229">DNA integration</keyword>
<dbReference type="InterPro" id="IPR050639">
    <property type="entry name" value="SSR_resolvase"/>
</dbReference>
<keyword evidence="9" id="KW-1185">Reference proteome</keyword>
<reference evidence="8 9" key="1">
    <citation type="submission" date="2016-10" db="EMBL/GenBank/DDBJ databases">
        <authorList>
            <person name="de Groot N.N."/>
        </authorList>
    </citation>
    <scope>NUCLEOTIDE SEQUENCE [LARGE SCALE GENOMIC DNA]</scope>
    <source>
        <strain evidence="8 9">DSM 29433</strain>
    </source>
</reference>
<dbReference type="InterPro" id="IPR006120">
    <property type="entry name" value="Resolvase_HTH_dom"/>
</dbReference>
<proteinExistence type="inferred from homology"/>
<dbReference type="Gene3D" id="3.40.50.1390">
    <property type="entry name" value="Resolvase, N-terminal catalytic domain"/>
    <property type="match status" value="1"/>
</dbReference>
<dbReference type="SMART" id="SM00857">
    <property type="entry name" value="Resolvase"/>
    <property type="match status" value="1"/>
</dbReference>
<dbReference type="GO" id="GO:0003677">
    <property type="term" value="F:DNA binding"/>
    <property type="evidence" value="ECO:0007669"/>
    <property type="project" value="UniProtKB-KW"/>
</dbReference>
<evidence type="ECO:0000256" key="1">
    <source>
        <dbReference type="ARBA" id="ARBA00009913"/>
    </source>
</evidence>
<dbReference type="PROSITE" id="PS00398">
    <property type="entry name" value="RECOMBINASES_2"/>
    <property type="match status" value="1"/>
</dbReference>
<dbReference type="GO" id="GO:0000150">
    <property type="term" value="F:DNA strand exchange activity"/>
    <property type="evidence" value="ECO:0007669"/>
    <property type="project" value="UniProtKB-KW"/>
</dbReference>
<evidence type="ECO:0000256" key="6">
    <source>
        <dbReference type="PIRSR" id="PIRSR606118-50"/>
    </source>
</evidence>
<evidence type="ECO:0000259" key="7">
    <source>
        <dbReference type="PROSITE" id="PS51736"/>
    </source>
</evidence>
<dbReference type="InterPro" id="IPR006118">
    <property type="entry name" value="Recombinase_CS"/>
</dbReference>
<evidence type="ECO:0000256" key="3">
    <source>
        <dbReference type="ARBA" id="ARBA00023100"/>
    </source>
</evidence>
<dbReference type="GO" id="GO:0015074">
    <property type="term" value="P:DNA integration"/>
    <property type="evidence" value="ECO:0007669"/>
    <property type="project" value="UniProtKB-KW"/>
</dbReference>